<dbReference type="Gene3D" id="1.10.10.2830">
    <property type="match status" value="1"/>
</dbReference>
<dbReference type="GO" id="GO:0003677">
    <property type="term" value="F:DNA binding"/>
    <property type="evidence" value="ECO:0007669"/>
    <property type="project" value="InterPro"/>
</dbReference>
<feature type="compositionally biased region" description="Polar residues" evidence="2">
    <location>
        <begin position="12"/>
        <end position="25"/>
    </location>
</feature>
<comment type="caution">
    <text evidence="4">The sequence shown here is derived from an EMBL/GenBank/DDBJ whole genome shotgun (WGS) entry which is preliminary data.</text>
</comment>
<dbReference type="InterPro" id="IPR036086">
    <property type="entry name" value="ParB/Sulfiredoxin_sf"/>
</dbReference>
<organism evidence="4 5">
    <name type="scientific">Gluconobacter potus</name>
    <dbReference type="NCBI Taxonomy" id="2724927"/>
    <lineage>
        <taxon>Bacteria</taxon>
        <taxon>Pseudomonadati</taxon>
        <taxon>Pseudomonadota</taxon>
        <taxon>Alphaproteobacteria</taxon>
        <taxon>Acetobacterales</taxon>
        <taxon>Acetobacteraceae</taxon>
        <taxon>Gluconobacter</taxon>
    </lineage>
</organism>
<evidence type="ECO:0000256" key="1">
    <source>
        <dbReference type="ARBA" id="ARBA00006295"/>
    </source>
</evidence>
<dbReference type="InterPro" id="IPR004437">
    <property type="entry name" value="ParB/RepB/Spo0J"/>
</dbReference>
<dbReference type="AlphaFoldDB" id="A0A149R1Y3"/>
<dbReference type="PATRIC" id="fig|442.7.peg.2425"/>
<feature type="compositionally biased region" description="Acidic residues" evidence="2">
    <location>
        <begin position="554"/>
        <end position="592"/>
    </location>
</feature>
<dbReference type="GO" id="GO:0005694">
    <property type="term" value="C:chromosome"/>
    <property type="evidence" value="ECO:0007669"/>
    <property type="project" value="TreeGrafter"/>
</dbReference>
<dbReference type="Gene3D" id="3.90.1530.30">
    <property type="match status" value="1"/>
</dbReference>
<protein>
    <submittedName>
        <fullName evidence="4">Plasmid partitioning protein</fullName>
    </submittedName>
</protein>
<dbReference type="PANTHER" id="PTHR33375">
    <property type="entry name" value="CHROMOSOME-PARTITIONING PROTEIN PARB-RELATED"/>
    <property type="match status" value="1"/>
</dbReference>
<sequence length="620" mass="68622">MDELRLVDPNTLIANPNNPRQTKPGQASIRQLALNIRAVGLVHPPRVRELGDGSLMIIAGHRRTEAAIYAGLTEIQVHVTKVDNGLEDLAAASENMIREGMTEPDQWRAVTRMREELGYTDQQLCMALMITPAYLRGLTLLAKLHPPILHAIEIGRGPDQKERRTLALSSLEDQAAAWAEMFAESVEEGEDPAGYRLNAEDPDDTVNWRDFTWHLRQDEWYARDARFDDALAQKHGVVWTEDLFGQGSEDNRYVTDATAFRAAQEDWIAEHRPEGTLAIETDEYGSPLRPQGYNFVTNWMGQQETDVVGYWLNRSTLKVEERKFRYTGEETVRSEPRVVEQTPPPKKERAEISGTGLKMIGSVRTLALKKALEAKSENADPWDLVAGLLLALNANNVHIYGCESSSPQENAVKTAMEALFPEGELVRDEALIRRHALESLGGFMNCEVSMHSGSGMAAELLGCLFDADTHMPSMADEAFLKTYSKPGITKAVQAHGLAPLNTGKEMRAALLNAVGDGHWVPEVAGFAQAIGVWTEEVRNRQARRAKWAALKDDLEAEDEDGLECADPEDLEDGMDEEGGEDAGDPDVTEDEPAEKPGLVVPQELVAMQAAMGGRLEILRV</sequence>
<feature type="domain" description="ParB-like N-terminal" evidence="3">
    <location>
        <begin position="5"/>
        <end position="96"/>
    </location>
</feature>
<gene>
    <name evidence="4" type="ORF">AD929_00715</name>
</gene>
<dbReference type="SUPFAM" id="SSF110849">
    <property type="entry name" value="ParB/Sulfiredoxin"/>
    <property type="match status" value="1"/>
</dbReference>
<reference evidence="4 5" key="1">
    <citation type="submission" date="2015-06" db="EMBL/GenBank/DDBJ databases">
        <title>Improved classification and identification of acetic acid bacteria using matrix-assisted laser desorption/ionization time-of-flight mass spectrometry; Gluconobacter nephelii and Gluconobacter uchimurae are later heterotypic synonyms of Gluconobacter japonicus and Gluconobacter oxydans, respectively.</title>
        <authorList>
            <person name="Li L."/>
            <person name="Cleenwerck I."/>
            <person name="De Vuyst L."/>
            <person name="Vandamme P."/>
        </authorList>
    </citation>
    <scope>NUCLEOTIDE SEQUENCE [LARGE SCALE GENOMIC DNA]</scope>
    <source>
        <strain evidence="4 5">LMG 1764</strain>
    </source>
</reference>
<dbReference type="InterPro" id="IPR050336">
    <property type="entry name" value="Chromosome_partition/occlusion"/>
</dbReference>
<comment type="similarity">
    <text evidence="1">Belongs to the ParB family.</text>
</comment>
<feature type="region of interest" description="Disordered" evidence="2">
    <location>
        <begin position="553"/>
        <end position="599"/>
    </location>
</feature>
<evidence type="ECO:0000313" key="4">
    <source>
        <dbReference type="EMBL" id="KXV03501.1"/>
    </source>
</evidence>
<evidence type="ECO:0000256" key="2">
    <source>
        <dbReference type="SAM" id="MobiDB-lite"/>
    </source>
</evidence>
<evidence type="ECO:0000259" key="3">
    <source>
        <dbReference type="SMART" id="SM00470"/>
    </source>
</evidence>
<feature type="region of interest" description="Disordered" evidence="2">
    <location>
        <begin position="1"/>
        <end position="25"/>
    </location>
</feature>
<dbReference type="PANTHER" id="PTHR33375:SF1">
    <property type="entry name" value="CHROMOSOME-PARTITIONING PROTEIN PARB-RELATED"/>
    <property type="match status" value="1"/>
</dbReference>
<accession>A0A149R1Y3</accession>
<dbReference type="NCBIfam" id="NF010406">
    <property type="entry name" value="PRK13832.1"/>
    <property type="match status" value="1"/>
</dbReference>
<dbReference type="GO" id="GO:0007059">
    <property type="term" value="P:chromosome segregation"/>
    <property type="evidence" value="ECO:0007669"/>
    <property type="project" value="TreeGrafter"/>
</dbReference>
<proteinExistence type="inferred from homology"/>
<dbReference type="EMBL" id="LHZB01000058">
    <property type="protein sequence ID" value="KXV03501.1"/>
    <property type="molecule type" value="Genomic_DNA"/>
</dbReference>
<dbReference type="Proteomes" id="UP000075573">
    <property type="component" value="Unassembled WGS sequence"/>
</dbReference>
<dbReference type="RefSeq" id="WP_062493533.1">
    <property type="nucleotide sequence ID" value="NZ_LHZB01000058.1"/>
</dbReference>
<dbReference type="InterPro" id="IPR003115">
    <property type="entry name" value="ParB_N"/>
</dbReference>
<dbReference type="SMART" id="SM00470">
    <property type="entry name" value="ParB"/>
    <property type="match status" value="1"/>
</dbReference>
<evidence type="ECO:0000313" key="5">
    <source>
        <dbReference type="Proteomes" id="UP000075573"/>
    </source>
</evidence>
<dbReference type="SUPFAM" id="SSF109709">
    <property type="entry name" value="KorB DNA-binding domain-like"/>
    <property type="match status" value="1"/>
</dbReference>
<name>A0A149R1Y3_9PROT</name>
<dbReference type="Pfam" id="PF02195">
    <property type="entry name" value="ParB_N"/>
    <property type="match status" value="1"/>
</dbReference>
<dbReference type="NCBIfam" id="TIGR00180">
    <property type="entry name" value="parB_part"/>
    <property type="match status" value="1"/>
</dbReference>